<dbReference type="KEGG" id="cput:CONPUDRAFT_126834"/>
<dbReference type="InterPro" id="IPR001810">
    <property type="entry name" value="F-box_dom"/>
</dbReference>
<dbReference type="SUPFAM" id="SSF81383">
    <property type="entry name" value="F-box domain"/>
    <property type="match status" value="1"/>
</dbReference>
<reference evidence="3" key="1">
    <citation type="journal article" date="2012" name="Science">
        <title>The Paleozoic origin of enzymatic lignin decomposition reconstructed from 31 fungal genomes.</title>
        <authorList>
            <person name="Floudas D."/>
            <person name="Binder M."/>
            <person name="Riley R."/>
            <person name="Barry K."/>
            <person name="Blanchette R.A."/>
            <person name="Henrissat B."/>
            <person name="Martinez A.T."/>
            <person name="Otillar R."/>
            <person name="Spatafora J.W."/>
            <person name="Yadav J.S."/>
            <person name="Aerts A."/>
            <person name="Benoit I."/>
            <person name="Boyd A."/>
            <person name="Carlson A."/>
            <person name="Copeland A."/>
            <person name="Coutinho P.M."/>
            <person name="de Vries R.P."/>
            <person name="Ferreira P."/>
            <person name="Findley K."/>
            <person name="Foster B."/>
            <person name="Gaskell J."/>
            <person name="Glotzer D."/>
            <person name="Gorecki P."/>
            <person name="Heitman J."/>
            <person name="Hesse C."/>
            <person name="Hori C."/>
            <person name="Igarashi K."/>
            <person name="Jurgens J.A."/>
            <person name="Kallen N."/>
            <person name="Kersten P."/>
            <person name="Kohler A."/>
            <person name="Kuees U."/>
            <person name="Kumar T.K.A."/>
            <person name="Kuo A."/>
            <person name="LaButti K."/>
            <person name="Larrondo L.F."/>
            <person name="Lindquist E."/>
            <person name="Ling A."/>
            <person name="Lombard V."/>
            <person name="Lucas S."/>
            <person name="Lundell T."/>
            <person name="Martin R."/>
            <person name="McLaughlin D.J."/>
            <person name="Morgenstern I."/>
            <person name="Morin E."/>
            <person name="Murat C."/>
            <person name="Nagy L.G."/>
            <person name="Nolan M."/>
            <person name="Ohm R.A."/>
            <person name="Patyshakuliyeva A."/>
            <person name="Rokas A."/>
            <person name="Ruiz-Duenas F.J."/>
            <person name="Sabat G."/>
            <person name="Salamov A."/>
            <person name="Samejima M."/>
            <person name="Schmutz J."/>
            <person name="Slot J.C."/>
            <person name="St John F."/>
            <person name="Stenlid J."/>
            <person name="Sun H."/>
            <person name="Sun S."/>
            <person name="Syed K."/>
            <person name="Tsang A."/>
            <person name="Wiebenga A."/>
            <person name="Young D."/>
            <person name="Pisabarro A."/>
            <person name="Eastwood D.C."/>
            <person name="Martin F."/>
            <person name="Cullen D."/>
            <person name="Grigoriev I.V."/>
            <person name="Hibbett D.S."/>
        </authorList>
    </citation>
    <scope>NUCLEOTIDE SEQUENCE [LARGE SCALE GENOMIC DNA]</scope>
    <source>
        <strain evidence="3">RWD-64-598 SS2</strain>
    </source>
</reference>
<accession>A0A5M3MJ30</accession>
<dbReference type="AlphaFoldDB" id="A0A5M3MJ30"/>
<dbReference type="EMBL" id="JH711581">
    <property type="protein sequence ID" value="EIW79046.1"/>
    <property type="molecule type" value="Genomic_DNA"/>
</dbReference>
<dbReference type="Gene3D" id="1.20.1280.50">
    <property type="match status" value="1"/>
</dbReference>
<evidence type="ECO:0000313" key="3">
    <source>
        <dbReference type="Proteomes" id="UP000053558"/>
    </source>
</evidence>
<dbReference type="InterPro" id="IPR036047">
    <property type="entry name" value="F-box-like_dom_sf"/>
</dbReference>
<dbReference type="PROSITE" id="PS50181">
    <property type="entry name" value="FBOX"/>
    <property type="match status" value="1"/>
</dbReference>
<keyword evidence="3" id="KW-1185">Reference proteome</keyword>
<sequence length="445" mass="47387">MTMTYSDFMYGDGSLKARASSTSPAASTALPTEILLAIFHGLSPVGLASVARVCQPWRAVAEWLLYTHVSVVETLTAASPFPYRTLRCCQTLLAHPALAGAVRRLHVRWTFEHAGHPGEHAAHGPPPLSVALAALSDTLGSGAAPGTSNTGSVMAALEALDLHLGLPHLSDHSTPFPSPAFLFPPHSTHPHLRQLSLSGLGHPAHAAYLPAFLARVPSVVHLRLSDSRDPLPLPAGALPLLASFCGAPRAAASVLPGRPVSALALVGQDYVTECDLASMARAGARLASLDLSAMSVTPILLRNVSRALGHGVETLRVRLALRHTLHFALSGIRLLTALSHLLGTFDRLTTLDLSPTHIDYVGLSNNAEEHALCEVWRAACPSLRCIVFPSQTQWKYCEPDQGTLVRTSYGGQGTGGWMPFFAEGARRRPTFYPSRKPLHGVDPAL</sequence>
<feature type="domain" description="F-box" evidence="1">
    <location>
        <begin position="24"/>
        <end position="69"/>
    </location>
</feature>
<name>A0A5M3MJ30_CONPW</name>
<dbReference type="InterPro" id="IPR032675">
    <property type="entry name" value="LRR_dom_sf"/>
</dbReference>
<organism evidence="2 3">
    <name type="scientific">Coniophora puteana (strain RWD-64-598)</name>
    <name type="common">Brown rot fungus</name>
    <dbReference type="NCBI Taxonomy" id="741705"/>
    <lineage>
        <taxon>Eukaryota</taxon>
        <taxon>Fungi</taxon>
        <taxon>Dikarya</taxon>
        <taxon>Basidiomycota</taxon>
        <taxon>Agaricomycotina</taxon>
        <taxon>Agaricomycetes</taxon>
        <taxon>Agaricomycetidae</taxon>
        <taxon>Boletales</taxon>
        <taxon>Coniophorineae</taxon>
        <taxon>Coniophoraceae</taxon>
        <taxon>Coniophora</taxon>
    </lineage>
</organism>
<dbReference type="Proteomes" id="UP000053558">
    <property type="component" value="Unassembled WGS sequence"/>
</dbReference>
<dbReference type="OrthoDB" id="3247499at2759"/>
<comment type="caution">
    <text evidence="2">The sequence shown here is derived from an EMBL/GenBank/DDBJ whole genome shotgun (WGS) entry which is preliminary data.</text>
</comment>
<dbReference type="OMA" id="RHTLHHA"/>
<dbReference type="RefSeq" id="XP_007770778.1">
    <property type="nucleotide sequence ID" value="XM_007772588.1"/>
</dbReference>
<proteinExistence type="predicted"/>
<evidence type="ECO:0000313" key="2">
    <source>
        <dbReference type="EMBL" id="EIW79046.1"/>
    </source>
</evidence>
<dbReference type="CDD" id="cd09917">
    <property type="entry name" value="F-box_SF"/>
    <property type="match status" value="1"/>
</dbReference>
<gene>
    <name evidence="2" type="ORF">CONPUDRAFT_126834</name>
</gene>
<dbReference type="SUPFAM" id="SSF52047">
    <property type="entry name" value="RNI-like"/>
    <property type="match status" value="1"/>
</dbReference>
<dbReference type="Pfam" id="PF12937">
    <property type="entry name" value="F-box-like"/>
    <property type="match status" value="1"/>
</dbReference>
<evidence type="ECO:0000259" key="1">
    <source>
        <dbReference type="PROSITE" id="PS50181"/>
    </source>
</evidence>
<protein>
    <recommendedName>
        <fullName evidence="1">F-box domain-containing protein</fullName>
    </recommendedName>
</protein>
<dbReference type="GeneID" id="19200013"/>
<dbReference type="Gene3D" id="3.80.10.10">
    <property type="entry name" value="Ribonuclease Inhibitor"/>
    <property type="match status" value="1"/>
</dbReference>